<feature type="non-terminal residue" evidence="2">
    <location>
        <position position="1"/>
    </location>
</feature>
<evidence type="ECO:0000259" key="1">
    <source>
        <dbReference type="PROSITE" id="PS50280"/>
    </source>
</evidence>
<dbReference type="PROSITE" id="PS50280">
    <property type="entry name" value="SET"/>
    <property type="match status" value="1"/>
</dbReference>
<feature type="non-terminal residue" evidence="2">
    <location>
        <position position="107"/>
    </location>
</feature>
<comment type="caution">
    <text evidence="2">The sequence shown here is derived from an EMBL/GenBank/DDBJ whole genome shotgun (WGS) entry which is preliminary data.</text>
</comment>
<sequence length="107" mass="12188">KRNDKIELLVGCIAELSEIEENMLLRHGENDFSVMYSTRKNCAQLWLGPAAFINHDCRPNCKFVSTGRDTACVKALRDIEPGEEISCYYGDGFFGENNEFCECYTCE</sequence>
<reference evidence="2 3" key="1">
    <citation type="submission" date="2023-05" db="EMBL/GenBank/DDBJ databases">
        <title>B98-5 Cell Line De Novo Hybrid Assembly: An Optical Mapping Approach.</title>
        <authorList>
            <person name="Kananen K."/>
            <person name="Auerbach J.A."/>
            <person name="Kautto E."/>
            <person name="Blachly J.S."/>
        </authorList>
    </citation>
    <scope>NUCLEOTIDE SEQUENCE [LARGE SCALE GENOMIC DNA]</scope>
    <source>
        <strain evidence="2">B95-8</strain>
        <tissue evidence="2">Cell line</tissue>
    </source>
</reference>
<name>A0ABQ9USF8_SAGOE</name>
<dbReference type="InterPro" id="IPR046341">
    <property type="entry name" value="SET_dom_sf"/>
</dbReference>
<feature type="domain" description="SET" evidence="1">
    <location>
        <begin position="1"/>
        <end position="90"/>
    </location>
</feature>
<dbReference type="SMART" id="SM00317">
    <property type="entry name" value="SET"/>
    <property type="match status" value="1"/>
</dbReference>
<evidence type="ECO:0000313" key="3">
    <source>
        <dbReference type="Proteomes" id="UP001266305"/>
    </source>
</evidence>
<dbReference type="SUPFAM" id="SSF82199">
    <property type="entry name" value="SET domain"/>
    <property type="match status" value="1"/>
</dbReference>
<dbReference type="Pfam" id="PF00856">
    <property type="entry name" value="SET"/>
    <property type="match status" value="1"/>
</dbReference>
<keyword evidence="3" id="KW-1185">Reference proteome</keyword>
<dbReference type="EMBL" id="JASSZA010000010">
    <property type="protein sequence ID" value="KAK2100010.1"/>
    <property type="molecule type" value="Genomic_DNA"/>
</dbReference>
<accession>A0ABQ9USF8</accession>
<organism evidence="2 3">
    <name type="scientific">Saguinus oedipus</name>
    <name type="common">Cotton-top tamarin</name>
    <name type="synonym">Oedipomidas oedipus</name>
    <dbReference type="NCBI Taxonomy" id="9490"/>
    <lineage>
        <taxon>Eukaryota</taxon>
        <taxon>Metazoa</taxon>
        <taxon>Chordata</taxon>
        <taxon>Craniata</taxon>
        <taxon>Vertebrata</taxon>
        <taxon>Euteleostomi</taxon>
        <taxon>Mammalia</taxon>
        <taxon>Eutheria</taxon>
        <taxon>Euarchontoglires</taxon>
        <taxon>Primates</taxon>
        <taxon>Haplorrhini</taxon>
        <taxon>Platyrrhini</taxon>
        <taxon>Cebidae</taxon>
        <taxon>Callitrichinae</taxon>
        <taxon>Saguinus</taxon>
    </lineage>
</organism>
<protein>
    <submittedName>
        <fullName evidence="2">Histone-lysine N-methyltransferase kmt5b</fullName>
    </submittedName>
</protein>
<dbReference type="Gene3D" id="2.170.270.10">
    <property type="entry name" value="SET domain"/>
    <property type="match status" value="1"/>
</dbReference>
<dbReference type="Proteomes" id="UP001266305">
    <property type="component" value="Unassembled WGS sequence"/>
</dbReference>
<dbReference type="PANTHER" id="PTHR12977">
    <property type="entry name" value="SUPPRESSOR OF VARIEGATION 4-20-RELATED"/>
    <property type="match status" value="1"/>
</dbReference>
<proteinExistence type="predicted"/>
<dbReference type="InterPro" id="IPR039977">
    <property type="entry name" value="Suv4-20/Set9"/>
</dbReference>
<evidence type="ECO:0000313" key="2">
    <source>
        <dbReference type="EMBL" id="KAK2100010.1"/>
    </source>
</evidence>
<dbReference type="PANTHER" id="PTHR12977:SF12">
    <property type="entry name" value="HISTONE-LYSINE N-METHYLTRANSFERASE KMT5B"/>
    <property type="match status" value="1"/>
</dbReference>
<gene>
    <name evidence="2" type="primary">KMT5B_2</name>
    <name evidence="2" type="ORF">P7K49_021358</name>
</gene>
<dbReference type="InterPro" id="IPR001214">
    <property type="entry name" value="SET_dom"/>
</dbReference>